<comment type="caution">
    <text evidence="1">The sequence shown here is derived from an EMBL/GenBank/DDBJ whole genome shotgun (WGS) entry which is preliminary data.</text>
</comment>
<evidence type="ECO:0000313" key="1">
    <source>
        <dbReference type="EMBL" id="KAK9322285.1"/>
    </source>
</evidence>
<dbReference type="EMBL" id="MU970080">
    <property type="protein sequence ID" value="KAK9322285.1"/>
    <property type="molecule type" value="Genomic_DNA"/>
</dbReference>
<reference evidence="2" key="1">
    <citation type="journal article" date="2024" name="Front. Bioeng. Biotechnol.">
        <title>Genome-scale model development and genomic sequencing of the oleaginous clade Lipomyces.</title>
        <authorList>
            <person name="Czajka J.J."/>
            <person name="Han Y."/>
            <person name="Kim J."/>
            <person name="Mondo S.J."/>
            <person name="Hofstad B.A."/>
            <person name="Robles A."/>
            <person name="Haridas S."/>
            <person name="Riley R."/>
            <person name="LaButti K."/>
            <person name="Pangilinan J."/>
            <person name="Andreopoulos W."/>
            <person name="Lipzen A."/>
            <person name="Yan J."/>
            <person name="Wang M."/>
            <person name="Ng V."/>
            <person name="Grigoriev I.V."/>
            <person name="Spatafora J.W."/>
            <person name="Magnuson J.K."/>
            <person name="Baker S.E."/>
            <person name="Pomraning K.R."/>
        </authorList>
    </citation>
    <scope>NUCLEOTIDE SEQUENCE [LARGE SCALE GENOMIC DNA]</scope>
    <source>
        <strain evidence="2">CBS 10300</strain>
    </source>
</reference>
<accession>A0ACC3TMR4</accession>
<evidence type="ECO:0000313" key="2">
    <source>
        <dbReference type="Proteomes" id="UP001489719"/>
    </source>
</evidence>
<proteinExistence type="predicted"/>
<organism evidence="1 2">
    <name type="scientific">Lipomyces orientalis</name>
    <dbReference type="NCBI Taxonomy" id="1233043"/>
    <lineage>
        <taxon>Eukaryota</taxon>
        <taxon>Fungi</taxon>
        <taxon>Dikarya</taxon>
        <taxon>Ascomycota</taxon>
        <taxon>Saccharomycotina</taxon>
        <taxon>Lipomycetes</taxon>
        <taxon>Lipomycetales</taxon>
        <taxon>Lipomycetaceae</taxon>
        <taxon>Lipomyces</taxon>
    </lineage>
</organism>
<sequence>AHIIPFSANSHPELRKALSIFAGQSVETLLTGSQINDPSNGLLLDPTTHSSFAFFRCGIECRDKTYRLRKLFPDKRLSEGLVRHDDEEELPFGCKSHIVPPPSPLLCNVHLALGYVLSECNAFPMILAILEDEEEFNSRNTDGEYWLVTAGQLPFILREGCEA</sequence>
<name>A0ACC3TMR4_9ASCO</name>
<dbReference type="Proteomes" id="UP001489719">
    <property type="component" value="Unassembled WGS sequence"/>
</dbReference>
<feature type="non-terminal residue" evidence="1">
    <location>
        <position position="1"/>
    </location>
</feature>
<protein>
    <submittedName>
        <fullName evidence="1">Uncharacterized protein</fullName>
    </submittedName>
</protein>
<keyword evidence="2" id="KW-1185">Reference proteome</keyword>
<gene>
    <name evidence="1" type="ORF">V1517DRAFT_260674</name>
</gene>